<reference evidence="1" key="1">
    <citation type="submission" date="2022-10" db="EMBL/GenBank/DDBJ databases">
        <title>Novel sulphate-reducing endosymbionts in the free-living metamonad Anaeramoeba.</title>
        <authorList>
            <person name="Jerlstrom-Hultqvist J."/>
            <person name="Cepicka I."/>
            <person name="Gallot-Lavallee L."/>
            <person name="Salas-Leiva D."/>
            <person name="Curtis B.A."/>
            <person name="Zahonova K."/>
            <person name="Pipaliya S."/>
            <person name="Dacks J."/>
            <person name="Roger A.J."/>
        </authorList>
    </citation>
    <scope>NUCLEOTIDE SEQUENCE</scope>
    <source>
        <strain evidence="1">BMAN</strain>
    </source>
</reference>
<accession>A0A9Q0LAH8</accession>
<evidence type="ECO:0000313" key="2">
    <source>
        <dbReference type="Proteomes" id="UP001149090"/>
    </source>
</evidence>
<keyword evidence="2" id="KW-1185">Reference proteome</keyword>
<proteinExistence type="predicted"/>
<comment type="caution">
    <text evidence="1">The sequence shown here is derived from an EMBL/GenBank/DDBJ whole genome shotgun (WGS) entry which is preliminary data.</text>
</comment>
<protein>
    <submittedName>
        <fullName evidence="1">Uncharacterized protein</fullName>
    </submittedName>
</protein>
<dbReference type="EMBL" id="JAPDFW010000105">
    <property type="protein sequence ID" value="KAJ5069307.1"/>
    <property type="molecule type" value="Genomic_DNA"/>
</dbReference>
<evidence type="ECO:0000313" key="1">
    <source>
        <dbReference type="EMBL" id="KAJ5069307.1"/>
    </source>
</evidence>
<name>A0A9Q0LAH8_ANAIG</name>
<gene>
    <name evidence="1" type="ORF">M0811_11650</name>
</gene>
<organism evidence="1 2">
    <name type="scientific">Anaeramoeba ignava</name>
    <name type="common">Anaerobic marine amoeba</name>
    <dbReference type="NCBI Taxonomy" id="1746090"/>
    <lineage>
        <taxon>Eukaryota</taxon>
        <taxon>Metamonada</taxon>
        <taxon>Anaeramoebidae</taxon>
        <taxon>Anaeramoeba</taxon>
    </lineage>
</organism>
<dbReference type="AlphaFoldDB" id="A0A9Q0LAH8"/>
<dbReference type="Proteomes" id="UP001149090">
    <property type="component" value="Unassembled WGS sequence"/>
</dbReference>
<sequence length="113" mass="12846">MNNFKDNRIIQYYGIGALMVIVLGSKRCPDNRMVQKNGIGALMHIILLEAKGKINYSKIFISYFKILIYIDSDIRKRISYTILVNINSALISILTELNEFETMTGANGIPMIQ</sequence>